<dbReference type="Proteomes" id="UP001501771">
    <property type="component" value="Unassembled WGS sequence"/>
</dbReference>
<dbReference type="SUPFAM" id="SSF55729">
    <property type="entry name" value="Acyl-CoA N-acyltransferases (Nat)"/>
    <property type="match status" value="1"/>
</dbReference>
<evidence type="ECO:0008006" key="3">
    <source>
        <dbReference type="Google" id="ProtNLM"/>
    </source>
</evidence>
<organism evidence="1 2">
    <name type="scientific">Nocardioides koreensis</name>
    <dbReference type="NCBI Taxonomy" id="433651"/>
    <lineage>
        <taxon>Bacteria</taxon>
        <taxon>Bacillati</taxon>
        <taxon>Actinomycetota</taxon>
        <taxon>Actinomycetes</taxon>
        <taxon>Propionibacteriales</taxon>
        <taxon>Nocardioidaceae</taxon>
        <taxon>Nocardioides</taxon>
    </lineage>
</organism>
<protein>
    <recommendedName>
        <fullName evidence="3">N-acetyltransferase domain-containing protein</fullName>
    </recommendedName>
</protein>
<comment type="caution">
    <text evidence="1">The sequence shown here is derived from an EMBL/GenBank/DDBJ whole genome shotgun (WGS) entry which is preliminary data.</text>
</comment>
<name>A0ABN2Z9X8_9ACTN</name>
<dbReference type="InterPro" id="IPR016181">
    <property type="entry name" value="Acyl_CoA_acyltransferase"/>
</dbReference>
<dbReference type="EMBL" id="BAAAQR010000001">
    <property type="protein sequence ID" value="GAA2139104.1"/>
    <property type="molecule type" value="Genomic_DNA"/>
</dbReference>
<dbReference type="RefSeq" id="WP_344147818.1">
    <property type="nucleotide sequence ID" value="NZ_BAAAQR010000001.1"/>
</dbReference>
<reference evidence="1 2" key="1">
    <citation type="journal article" date="2019" name="Int. J. Syst. Evol. Microbiol.">
        <title>The Global Catalogue of Microorganisms (GCM) 10K type strain sequencing project: providing services to taxonomists for standard genome sequencing and annotation.</title>
        <authorList>
            <consortium name="The Broad Institute Genomics Platform"/>
            <consortium name="The Broad Institute Genome Sequencing Center for Infectious Disease"/>
            <person name="Wu L."/>
            <person name="Ma J."/>
        </authorList>
    </citation>
    <scope>NUCLEOTIDE SEQUENCE [LARGE SCALE GENOMIC DNA]</scope>
    <source>
        <strain evidence="1 2">JCM 16022</strain>
    </source>
</reference>
<accession>A0ABN2Z9X8</accession>
<evidence type="ECO:0000313" key="1">
    <source>
        <dbReference type="EMBL" id="GAA2139104.1"/>
    </source>
</evidence>
<proteinExistence type="predicted"/>
<dbReference type="Gene3D" id="3.40.630.30">
    <property type="match status" value="1"/>
</dbReference>
<gene>
    <name evidence="1" type="ORF">GCM10009844_07660</name>
</gene>
<sequence length="193" mass="21958">MLEQSVDTVPISVETEVDAGTAATYYRLYRETFGALETKAVARQLLREDEFLEEMRDPRVHKYVAWDDAGEAIGMSTLTADLETVPWISPGYFAHHYPEHSARRAVYYLGFTLVHRQRRQTRIFRAMVERIVELLVAERAVCAWDICAFNDEVLGLNANIERILHGCSDVTVAPIDRQTYYAGTFHGSRAGRG</sequence>
<keyword evidence="2" id="KW-1185">Reference proteome</keyword>
<evidence type="ECO:0000313" key="2">
    <source>
        <dbReference type="Proteomes" id="UP001501771"/>
    </source>
</evidence>